<proteinExistence type="predicted"/>
<dbReference type="EMBL" id="BARS01013856">
    <property type="protein sequence ID" value="GAF87681.1"/>
    <property type="molecule type" value="Genomic_DNA"/>
</dbReference>
<protein>
    <submittedName>
        <fullName evidence="1">Uncharacterized protein</fullName>
    </submittedName>
</protein>
<comment type="caution">
    <text evidence="1">The sequence shown here is derived from an EMBL/GenBank/DDBJ whole genome shotgun (WGS) entry which is preliminary data.</text>
</comment>
<organism evidence="1">
    <name type="scientific">marine sediment metagenome</name>
    <dbReference type="NCBI Taxonomy" id="412755"/>
    <lineage>
        <taxon>unclassified sequences</taxon>
        <taxon>metagenomes</taxon>
        <taxon>ecological metagenomes</taxon>
    </lineage>
</organism>
<sequence length="119" mass="12323">PGYSVSTATETQLAQARAIMQLDKAPNPWAAPEIKKPSLENNPTFNTGFISNYGLPITGNQLPALTVSPGTQTWMKPSGALPDIGGTVALGAVASLPSDYATRLGFKNADFGGFAATNV</sequence>
<name>X0TK68_9ZZZZ</name>
<accession>X0TK68</accession>
<feature type="non-terminal residue" evidence="1">
    <location>
        <position position="1"/>
    </location>
</feature>
<reference evidence="1" key="1">
    <citation type="journal article" date="2014" name="Front. Microbiol.">
        <title>High frequency of phylogenetically diverse reductive dehalogenase-homologous genes in deep subseafloor sedimentary metagenomes.</title>
        <authorList>
            <person name="Kawai M."/>
            <person name="Futagami T."/>
            <person name="Toyoda A."/>
            <person name="Takaki Y."/>
            <person name="Nishi S."/>
            <person name="Hori S."/>
            <person name="Arai W."/>
            <person name="Tsubouchi T."/>
            <person name="Morono Y."/>
            <person name="Uchiyama I."/>
            <person name="Ito T."/>
            <person name="Fujiyama A."/>
            <person name="Inagaki F."/>
            <person name="Takami H."/>
        </authorList>
    </citation>
    <scope>NUCLEOTIDE SEQUENCE</scope>
    <source>
        <strain evidence="1">Expedition CK06-06</strain>
    </source>
</reference>
<feature type="non-terminal residue" evidence="1">
    <location>
        <position position="119"/>
    </location>
</feature>
<gene>
    <name evidence="1" type="ORF">S01H1_23777</name>
</gene>
<dbReference type="AlphaFoldDB" id="X0TK68"/>
<evidence type="ECO:0000313" key="1">
    <source>
        <dbReference type="EMBL" id="GAF87681.1"/>
    </source>
</evidence>